<feature type="transmembrane region" description="Helical" evidence="1">
    <location>
        <begin position="6"/>
        <end position="24"/>
    </location>
</feature>
<keyword evidence="1" id="KW-1133">Transmembrane helix</keyword>
<dbReference type="EMBL" id="CP154795">
    <property type="protein sequence ID" value="XAN06566.1"/>
    <property type="molecule type" value="Genomic_DNA"/>
</dbReference>
<evidence type="ECO:0000313" key="2">
    <source>
        <dbReference type="EMBL" id="XAN06566.1"/>
    </source>
</evidence>
<protein>
    <submittedName>
        <fullName evidence="2">Uncharacterized protein</fullName>
    </submittedName>
</protein>
<feature type="transmembrane region" description="Helical" evidence="1">
    <location>
        <begin position="67"/>
        <end position="86"/>
    </location>
</feature>
<evidence type="ECO:0000256" key="1">
    <source>
        <dbReference type="SAM" id="Phobius"/>
    </source>
</evidence>
<keyword evidence="1" id="KW-0812">Transmembrane</keyword>
<keyword evidence="3" id="KW-1185">Reference proteome</keyword>
<proteinExistence type="predicted"/>
<accession>A0ABZ3FKK6</accession>
<feature type="transmembrane region" description="Helical" evidence="1">
    <location>
        <begin position="31"/>
        <end position="55"/>
    </location>
</feature>
<gene>
    <name evidence="2" type="ORF">AADG42_04325</name>
</gene>
<reference evidence="2 3" key="1">
    <citation type="submission" date="2024-04" db="EMBL/GenBank/DDBJ databases">
        <title>Isolation of an actinomycete strain from pig manure.</title>
        <authorList>
            <person name="Gong T."/>
            <person name="Yu Z."/>
            <person name="An M."/>
            <person name="Wei C."/>
            <person name="Yang W."/>
            <person name="Liu L."/>
        </authorList>
    </citation>
    <scope>NUCLEOTIDE SEQUENCE [LARGE SCALE GENOMIC DNA]</scope>
    <source>
        <strain evidence="2 3">ZF39</strain>
    </source>
</reference>
<sequence length="91" mass="9661">MSLLVMTLAAVVLTLLAVVGMVRLSGRVRVWFTVGMLALALTWFIPVILSILLMQAGLDALPWPTSAILNVVLHSAGAGLLLIAALSRDPR</sequence>
<dbReference type="Proteomes" id="UP001442841">
    <property type="component" value="Chromosome"/>
</dbReference>
<name>A0ABZ3FKK6_9ACTN</name>
<organism evidence="2 3">
    <name type="scientific">Ammonicoccus fulvus</name>
    <dbReference type="NCBI Taxonomy" id="3138240"/>
    <lineage>
        <taxon>Bacteria</taxon>
        <taxon>Bacillati</taxon>
        <taxon>Actinomycetota</taxon>
        <taxon>Actinomycetes</taxon>
        <taxon>Propionibacteriales</taxon>
        <taxon>Propionibacteriaceae</taxon>
        <taxon>Ammonicoccus</taxon>
    </lineage>
</organism>
<dbReference type="RefSeq" id="WP_425307996.1">
    <property type="nucleotide sequence ID" value="NZ_CP154795.1"/>
</dbReference>
<evidence type="ECO:0000313" key="3">
    <source>
        <dbReference type="Proteomes" id="UP001442841"/>
    </source>
</evidence>
<keyword evidence="1" id="KW-0472">Membrane</keyword>